<organism evidence="2">
    <name type="scientific">marine sediment metagenome</name>
    <dbReference type="NCBI Taxonomy" id="412755"/>
    <lineage>
        <taxon>unclassified sequences</taxon>
        <taxon>metagenomes</taxon>
        <taxon>ecological metagenomes</taxon>
    </lineage>
</organism>
<reference evidence="2" key="1">
    <citation type="journal article" date="2015" name="Nature">
        <title>Complex archaea that bridge the gap between prokaryotes and eukaryotes.</title>
        <authorList>
            <person name="Spang A."/>
            <person name="Saw J.H."/>
            <person name="Jorgensen S.L."/>
            <person name="Zaremba-Niedzwiedzka K."/>
            <person name="Martijn J."/>
            <person name="Lind A.E."/>
            <person name="van Eijk R."/>
            <person name="Schleper C."/>
            <person name="Guy L."/>
            <person name="Ettema T.J."/>
        </authorList>
    </citation>
    <scope>NUCLEOTIDE SEQUENCE</scope>
</reference>
<dbReference type="PANTHER" id="PTHR34477">
    <property type="entry name" value="UPF0213 PROTEIN YHBQ"/>
    <property type="match status" value="1"/>
</dbReference>
<proteinExistence type="predicted"/>
<dbReference type="EMBL" id="LAZR01026627">
    <property type="protein sequence ID" value="KKL68140.1"/>
    <property type="molecule type" value="Genomic_DNA"/>
</dbReference>
<dbReference type="AlphaFoldDB" id="A0A0F9GFC3"/>
<dbReference type="InterPro" id="IPR050190">
    <property type="entry name" value="UPF0213_domain"/>
</dbReference>
<name>A0A0F9GFC3_9ZZZZ</name>
<comment type="caution">
    <text evidence="2">The sequence shown here is derived from an EMBL/GenBank/DDBJ whole genome shotgun (WGS) entry which is preliminary data.</text>
</comment>
<gene>
    <name evidence="2" type="ORF">LCGC14_2127960</name>
</gene>
<dbReference type="SUPFAM" id="SSF82771">
    <property type="entry name" value="GIY-YIG endonuclease"/>
    <property type="match status" value="1"/>
</dbReference>
<dbReference type="PROSITE" id="PS50164">
    <property type="entry name" value="GIY_YIG"/>
    <property type="match status" value="1"/>
</dbReference>
<dbReference type="Gene3D" id="3.40.1440.10">
    <property type="entry name" value="GIY-YIG endonuclease"/>
    <property type="match status" value="1"/>
</dbReference>
<dbReference type="InterPro" id="IPR035901">
    <property type="entry name" value="GIY-YIG_endonuc_sf"/>
</dbReference>
<dbReference type="InterPro" id="IPR000305">
    <property type="entry name" value="GIY-YIG_endonuc"/>
</dbReference>
<evidence type="ECO:0000259" key="1">
    <source>
        <dbReference type="PROSITE" id="PS50164"/>
    </source>
</evidence>
<dbReference type="Pfam" id="PF01541">
    <property type="entry name" value="GIY-YIG"/>
    <property type="match status" value="1"/>
</dbReference>
<feature type="domain" description="GIY-YIG" evidence="1">
    <location>
        <begin position="4"/>
        <end position="80"/>
    </location>
</feature>
<evidence type="ECO:0000313" key="2">
    <source>
        <dbReference type="EMBL" id="KKL68140.1"/>
    </source>
</evidence>
<accession>A0A0F9GFC3</accession>
<protein>
    <recommendedName>
        <fullName evidence="1">GIY-YIG domain-containing protein</fullName>
    </recommendedName>
</protein>
<dbReference type="PANTHER" id="PTHR34477:SF1">
    <property type="entry name" value="UPF0213 PROTEIN YHBQ"/>
    <property type="match status" value="1"/>
</dbReference>
<dbReference type="CDD" id="cd10449">
    <property type="entry name" value="GIY-YIG_SLX1_like"/>
    <property type="match status" value="1"/>
</dbReference>
<sequence>MDDRFCYVYMLQSIEQPGHWYVGMTKDVRARLKAHNSGEVPHTSKFLPWRIETVVAFRDKTKAAAFEKYIKSQSGRAFAKKHF</sequence>